<feature type="transmembrane region" description="Helical" evidence="2">
    <location>
        <begin position="325"/>
        <end position="344"/>
    </location>
</feature>
<organism evidence="3">
    <name type="scientific">Fonticula alba</name>
    <name type="common">Slime mold</name>
    <dbReference type="NCBI Taxonomy" id="691883"/>
    <lineage>
        <taxon>Eukaryota</taxon>
        <taxon>Rotosphaerida</taxon>
        <taxon>Fonticulaceae</taxon>
        <taxon>Fonticula</taxon>
    </lineage>
</organism>
<keyword evidence="2" id="KW-0472">Membrane</keyword>
<feature type="transmembrane region" description="Helical" evidence="2">
    <location>
        <begin position="150"/>
        <end position="174"/>
    </location>
</feature>
<keyword evidence="2" id="KW-0812">Transmembrane</keyword>
<evidence type="ECO:0000313" key="4">
    <source>
        <dbReference type="Proteomes" id="UP000030693"/>
    </source>
</evidence>
<evidence type="ECO:0000313" key="3">
    <source>
        <dbReference type="EMBL" id="KCV70776.1"/>
    </source>
</evidence>
<dbReference type="GeneID" id="20527852"/>
<evidence type="ECO:0000256" key="2">
    <source>
        <dbReference type="SAM" id="Phobius"/>
    </source>
</evidence>
<proteinExistence type="predicted"/>
<evidence type="ECO:0000256" key="1">
    <source>
        <dbReference type="SAM" id="MobiDB-lite"/>
    </source>
</evidence>
<keyword evidence="4" id="KW-1185">Reference proteome</keyword>
<gene>
    <name evidence="3" type="ORF">H696_03127</name>
</gene>
<sequence length="431" mass="47227">MLPAIPDAAPAANAAPTATPRQSILPIKAPAMAEYPNPSYVGWDTIRARFIWNASFSMFNLLGTSSADVPRVRRLLDTHDRYLRGEDVYTPATASNFAVDANGLAKPLAPNNATLWHYFWVQRSMVNTSTGLTLPWYLRESFHTNFTSPLLLAVAASMSGPFVLPLAYSGFLAYRNLIKRVHAYEADHPRFDGVPKSSNFGRGFFDLNASTQNKGYLTTGEILTIPLLSHRLAYFFFNSRLFANVRPQPRSLGIHGSILFASVAYATIKTRKEAWQDGGLPVYVKASDLLKKGTVTVASQAQANCDTCDLPIGLSTRALVQNTRMAIMGGFAGLFLIMASALRQPGVTAGRALRTGALRAVIAGVIYQPLVASLLPEESSISTSSLRNDPRPLINPENPEEALARSVEDPYRTASMMGVDQVHYRNRLYIL</sequence>
<accession>A0A058Z9I9</accession>
<reference evidence="3" key="1">
    <citation type="submission" date="2013-04" db="EMBL/GenBank/DDBJ databases">
        <title>The Genome Sequence of Fonticula alba ATCC 38817.</title>
        <authorList>
            <consortium name="The Broad Institute Genomics Platform"/>
            <person name="Russ C."/>
            <person name="Cuomo C."/>
            <person name="Burger G."/>
            <person name="Gray M.W."/>
            <person name="Holland P.W.H."/>
            <person name="King N."/>
            <person name="Lang F.B.F."/>
            <person name="Roger A.J."/>
            <person name="Ruiz-Trillo I."/>
            <person name="Brown M."/>
            <person name="Walker B."/>
            <person name="Young S."/>
            <person name="Zeng Q."/>
            <person name="Gargeya S."/>
            <person name="Fitzgerald M."/>
            <person name="Haas B."/>
            <person name="Abouelleil A."/>
            <person name="Allen A.W."/>
            <person name="Alvarado L."/>
            <person name="Arachchi H.M."/>
            <person name="Berlin A.M."/>
            <person name="Chapman S.B."/>
            <person name="Gainer-Dewar J."/>
            <person name="Goldberg J."/>
            <person name="Griggs A."/>
            <person name="Gujja S."/>
            <person name="Hansen M."/>
            <person name="Howarth C."/>
            <person name="Imamovic A."/>
            <person name="Ireland A."/>
            <person name="Larimer J."/>
            <person name="McCowan C."/>
            <person name="Murphy C."/>
            <person name="Pearson M."/>
            <person name="Poon T.W."/>
            <person name="Priest M."/>
            <person name="Roberts A."/>
            <person name="Saif S."/>
            <person name="Shea T."/>
            <person name="Sisk P."/>
            <person name="Sykes S."/>
            <person name="Wortman J."/>
            <person name="Nusbaum C."/>
            <person name="Birren B."/>
        </authorList>
    </citation>
    <scope>NUCLEOTIDE SEQUENCE [LARGE SCALE GENOMIC DNA]</scope>
    <source>
        <strain evidence="3">ATCC 38817</strain>
    </source>
</reference>
<feature type="region of interest" description="Disordered" evidence="1">
    <location>
        <begin position="381"/>
        <end position="402"/>
    </location>
</feature>
<dbReference type="EMBL" id="KB932204">
    <property type="protein sequence ID" value="KCV70776.1"/>
    <property type="molecule type" value="Genomic_DNA"/>
</dbReference>
<name>A0A058Z9I9_FONAL</name>
<protein>
    <submittedName>
        <fullName evidence="3">Uncharacterized protein</fullName>
    </submittedName>
</protein>
<dbReference type="Proteomes" id="UP000030693">
    <property type="component" value="Unassembled WGS sequence"/>
</dbReference>
<dbReference type="RefSeq" id="XP_009495292.1">
    <property type="nucleotide sequence ID" value="XM_009497017.1"/>
</dbReference>
<keyword evidence="2" id="KW-1133">Transmembrane helix</keyword>
<dbReference type="AlphaFoldDB" id="A0A058Z9I9"/>